<dbReference type="CDD" id="cd01949">
    <property type="entry name" value="GGDEF"/>
    <property type="match status" value="1"/>
</dbReference>
<dbReference type="AlphaFoldDB" id="A0A0A0BZP8"/>
<dbReference type="GO" id="GO:0016020">
    <property type="term" value="C:membrane"/>
    <property type="evidence" value="ECO:0007669"/>
    <property type="project" value="InterPro"/>
</dbReference>
<dbReference type="Pfam" id="PF00990">
    <property type="entry name" value="GGDEF"/>
    <property type="match status" value="1"/>
</dbReference>
<feature type="domain" description="HAMP" evidence="3">
    <location>
        <begin position="17"/>
        <end position="66"/>
    </location>
</feature>
<gene>
    <name evidence="5" type="ORF">N868_07175</name>
</gene>
<keyword evidence="2" id="KW-0472">Membrane</keyword>
<dbReference type="OrthoDB" id="23692at2"/>
<evidence type="ECO:0000259" key="3">
    <source>
        <dbReference type="PROSITE" id="PS50885"/>
    </source>
</evidence>
<evidence type="ECO:0000256" key="1">
    <source>
        <dbReference type="ARBA" id="ARBA00022692"/>
    </source>
</evidence>
<keyword evidence="6" id="KW-1185">Reference proteome</keyword>
<dbReference type="InterPro" id="IPR052163">
    <property type="entry name" value="DGC-Regulatory_Protein"/>
</dbReference>
<evidence type="ECO:0000256" key="2">
    <source>
        <dbReference type="ARBA" id="ARBA00022989"/>
    </source>
</evidence>
<dbReference type="SMART" id="SM00267">
    <property type="entry name" value="GGDEF"/>
    <property type="match status" value="1"/>
</dbReference>
<dbReference type="SUPFAM" id="SSF55073">
    <property type="entry name" value="Nucleotide cyclase"/>
    <property type="match status" value="1"/>
</dbReference>
<dbReference type="EMBL" id="AXCY01000002">
    <property type="protein sequence ID" value="KGM12639.1"/>
    <property type="molecule type" value="Genomic_DNA"/>
</dbReference>
<keyword evidence="2" id="KW-1133">Transmembrane helix</keyword>
<keyword evidence="1" id="KW-0812">Transmembrane</keyword>
<name>A0A0A0BZP8_9CELL</name>
<dbReference type="RefSeq" id="WP_052425777.1">
    <property type="nucleotide sequence ID" value="NZ_AXCY01000002.1"/>
</dbReference>
<dbReference type="NCBIfam" id="TIGR00254">
    <property type="entry name" value="GGDEF"/>
    <property type="match status" value="1"/>
</dbReference>
<dbReference type="GO" id="GO:0007165">
    <property type="term" value="P:signal transduction"/>
    <property type="evidence" value="ECO:0007669"/>
    <property type="project" value="InterPro"/>
</dbReference>
<dbReference type="FunFam" id="3.30.70.270:FF:000001">
    <property type="entry name" value="Diguanylate cyclase domain protein"/>
    <property type="match status" value="1"/>
</dbReference>
<proteinExistence type="predicted"/>
<evidence type="ECO:0000259" key="4">
    <source>
        <dbReference type="PROSITE" id="PS50887"/>
    </source>
</evidence>
<dbReference type="PANTHER" id="PTHR46663">
    <property type="entry name" value="DIGUANYLATE CYCLASE DGCT-RELATED"/>
    <property type="match status" value="1"/>
</dbReference>
<dbReference type="InterPro" id="IPR003660">
    <property type="entry name" value="HAMP_dom"/>
</dbReference>
<protein>
    <submittedName>
        <fullName evidence="5">Diguanylate phosphodiesterase</fullName>
    </submittedName>
</protein>
<comment type="caution">
    <text evidence="5">The sequence shown here is derived from an EMBL/GenBank/DDBJ whole genome shotgun (WGS) entry which is preliminary data.</text>
</comment>
<reference evidence="5 6" key="1">
    <citation type="submission" date="2013-08" db="EMBL/GenBank/DDBJ databases">
        <title>Genome sequencing of Cellulomonas carbonis T26.</title>
        <authorList>
            <person name="Chen F."/>
            <person name="Li Y."/>
            <person name="Wang G."/>
        </authorList>
    </citation>
    <scope>NUCLEOTIDE SEQUENCE [LARGE SCALE GENOMIC DNA]</scope>
    <source>
        <strain evidence="5 6">T26</strain>
    </source>
</reference>
<evidence type="ECO:0000313" key="6">
    <source>
        <dbReference type="Proteomes" id="UP000029839"/>
    </source>
</evidence>
<dbReference type="Gene3D" id="3.30.70.270">
    <property type="match status" value="1"/>
</dbReference>
<dbReference type="PANTHER" id="PTHR46663:SF4">
    <property type="entry name" value="DIGUANYLATE CYCLASE DGCT-RELATED"/>
    <property type="match status" value="1"/>
</dbReference>
<dbReference type="InterPro" id="IPR000160">
    <property type="entry name" value="GGDEF_dom"/>
</dbReference>
<dbReference type="PROSITE" id="PS50887">
    <property type="entry name" value="GGDEF"/>
    <property type="match status" value="1"/>
</dbReference>
<organism evidence="5 6">
    <name type="scientific">Cellulomonas carbonis T26</name>
    <dbReference type="NCBI Taxonomy" id="947969"/>
    <lineage>
        <taxon>Bacteria</taxon>
        <taxon>Bacillati</taxon>
        <taxon>Actinomycetota</taxon>
        <taxon>Actinomycetes</taxon>
        <taxon>Micrococcales</taxon>
        <taxon>Cellulomonadaceae</taxon>
        <taxon>Cellulomonas</taxon>
    </lineage>
</organism>
<dbReference type="InterPro" id="IPR029787">
    <property type="entry name" value="Nucleotide_cyclase"/>
</dbReference>
<reference evidence="5 6" key="2">
    <citation type="journal article" date="2015" name="Stand. Genomic Sci.">
        <title>Draft genome sequence of Cellulomonas carbonis T26(T) and comparative analysis of six Cellulomonas genomes.</title>
        <authorList>
            <person name="Zhuang W."/>
            <person name="Zhang S."/>
            <person name="Xia X."/>
            <person name="Wang G."/>
        </authorList>
    </citation>
    <scope>NUCLEOTIDE SEQUENCE [LARGE SCALE GENOMIC DNA]</scope>
    <source>
        <strain evidence="5 6">T26</strain>
    </source>
</reference>
<accession>A0A0A0BZP8</accession>
<dbReference type="PROSITE" id="PS50885">
    <property type="entry name" value="HAMP"/>
    <property type="match status" value="1"/>
</dbReference>
<dbReference type="InterPro" id="IPR043128">
    <property type="entry name" value="Rev_trsase/Diguanyl_cyclase"/>
</dbReference>
<sequence length="272" mass="28451">MTTTPVPGTDTAPDLERRLGEVVAVIQELAALRFDARATVGAAGDIVDAVAAGVNALGEELAASYEEIERRVADRTAELAIATQELRRRALHDDLTGLANRTAFWDRLAHRLERADRRGAAFAVLFLDLDDFKAVNDTLGHAAGDQLLVEVARRIRGELRAGDTAARVGGDEFVVLLDDVASGDVALAVARRVGERLCAPYELGTHRVTTTSSIGVAVGRHGLQTPDAIVAAADAAMYDAKRSGRGACVLHGAGRTGEATSVGVAAPEASPG</sequence>
<dbReference type="Proteomes" id="UP000029839">
    <property type="component" value="Unassembled WGS sequence"/>
</dbReference>
<evidence type="ECO:0000313" key="5">
    <source>
        <dbReference type="EMBL" id="KGM12639.1"/>
    </source>
</evidence>
<feature type="domain" description="GGDEF" evidence="4">
    <location>
        <begin position="120"/>
        <end position="253"/>
    </location>
</feature>